<dbReference type="Gene3D" id="3.20.70.20">
    <property type="match status" value="2"/>
</dbReference>
<keyword evidence="8" id="KW-0068">Autocatalytic cleavage</keyword>
<comment type="similarity">
    <text evidence="2 16">Belongs to the ribonucleoside diphosphate reductase class-2 family.</text>
</comment>
<evidence type="ECO:0000256" key="13">
    <source>
        <dbReference type="ARBA" id="ARBA00023285"/>
    </source>
</evidence>
<dbReference type="InterPro" id="IPR013344">
    <property type="entry name" value="RNR_NrdJ/NrdZ"/>
</dbReference>
<evidence type="ECO:0000256" key="9">
    <source>
        <dbReference type="ARBA" id="ARBA00023000"/>
    </source>
</evidence>
<dbReference type="Pfam" id="PF00317">
    <property type="entry name" value="Ribonuc_red_lgN"/>
    <property type="match status" value="1"/>
</dbReference>
<dbReference type="NCBIfam" id="TIGR01443">
    <property type="entry name" value="intein_Cterm"/>
    <property type="match status" value="1"/>
</dbReference>
<dbReference type="InterPro" id="IPR004860">
    <property type="entry name" value="LAGLIDADG_dom"/>
</dbReference>
<keyword evidence="5 16" id="KW-0846">Cobalamin</keyword>
<dbReference type="InterPro" id="IPR003587">
    <property type="entry name" value="Hint_dom_N"/>
</dbReference>
<sequence>MAGTTELPRETLDWFEGDELRARVFFEKYALQDLDGTPLELTPEEMWERIAKVLSEMEETEEKRREWYEKFRWLLWNFRFIPGGRIMHAVGNPRKVTPFNCFVLPIKDDSLEAIFECAKEMARTYSQGGGVGIDISVLRPAGSPVRNAARTSTGAVSFMELYSMVTGTIGQHGRRGALMITIADNHPDVLAFIDIKNDPERRRVRYANISVRVSDELMEAVQRNGKFELRFDGEYFSIRRTVDAREIWDKLIKNAWAAAEPGTLYWSTIKRYSTSEYNGMEVISTNPCGEEPLPAYGNCNLGNINLSAFVLDEFTDAARVDWESLEKAVRYAVRFLDNVITYAVKEDRLPLPQQKERCAAERRIGLGFTGLGDMLAQLRLKYDTDDALEFVDELFHKIKCWAYDESINLAIERGPFPLFDPEKHLQMGFIRERLPRELQEKIKRHGIRNVCVLTVPPVGSGAAMAGVTSGIEPIFALSYIRRSESLSKGEFKVFHPCVMRYMRKFGIDDERDLPEFFVTAHQIAPEMRVRMQAIIQSHIDQSISSCLTRNNLILTDKGLRYIDTICSEWREGEFVPLKGWKVANENGLVTASDFYFNGVRPVYRVTLEGGYTLEGTGNHRVLTITPDHELVWRRLDELQKGEFVVLRKGLEVWGNLRELSEIYGKPFVAERRTNAHAIRIPRRITKPLARFLGYLLSDGGILSNGNTVTFTQQKGEILEHFCQLSENLFGIKPKLHRDPRGHNLYNAKIHSRTLVRFLEYLGAAYQGTEKRTPLCILSAGREIVKEFIRGLTLDGYVSRFADGNPRITVLCNLSEQLVREVQQLLLNFGIESNIVAKPYEMSDFQRSHGRIYRHEKRVLYDLYVTAENAHRFMELIGFAERRKNEEAWQLLRKTRLMRAPLGGVVPVNGRVVGALREAMKRVRSFHLYEQIHSLTQHMRTRKVIERDNLLYALEATQTVATVPPFILDPTYTFKRVKLVVQLPEPQETFDLSVPDGHHYIANGIVSHNTVNLPHDITTQEIERIYLLAWKLGCKGITVYREGSREGVLITEEFAQQKRGRLMPKPRPMVMVGKTYKLRTEMGNVYVTVNADEEGPQEVFVRLGKSGSSAMAFTEAIGRLISLALRAGVSPDAIIDQLSGIKSSSATRQENGTIIFSVPDAVAKALEMFLKGENPPKSSALTEVLLQALTENNETELAVPPIPSIREELPQILQANGARYSGDLCPNCGEPLIHSGGCELCLFCGYSRCQ</sequence>
<evidence type="ECO:0000256" key="15">
    <source>
        <dbReference type="ARBA" id="ARBA00047754"/>
    </source>
</evidence>
<dbReference type="InterPro" id="IPR050862">
    <property type="entry name" value="RdRp_reductase_class-2"/>
</dbReference>
<evidence type="ECO:0000256" key="10">
    <source>
        <dbReference type="ARBA" id="ARBA00023002"/>
    </source>
</evidence>
<evidence type="ECO:0000259" key="17">
    <source>
        <dbReference type="PROSITE" id="PS50819"/>
    </source>
</evidence>
<dbReference type="CDD" id="cd02888">
    <property type="entry name" value="RNR_II_dimer"/>
    <property type="match status" value="1"/>
</dbReference>
<feature type="domain" description="DOD-type homing endonuclease" evidence="17">
    <location>
        <begin position="691"/>
        <end position="830"/>
    </location>
</feature>
<dbReference type="PROSITE" id="PS50817">
    <property type="entry name" value="INTEIN_N_TER"/>
    <property type="match status" value="1"/>
</dbReference>
<keyword evidence="10 16" id="KW-0560">Oxidoreductase</keyword>
<dbReference type="EMBL" id="JANUCP010000003">
    <property type="protein sequence ID" value="MCS3919302.1"/>
    <property type="molecule type" value="Genomic_DNA"/>
</dbReference>
<dbReference type="Pfam" id="PF02867">
    <property type="entry name" value="Ribonuc_red_lgC"/>
    <property type="match status" value="1"/>
</dbReference>
<evidence type="ECO:0000256" key="16">
    <source>
        <dbReference type="RuleBase" id="RU364064"/>
    </source>
</evidence>
<dbReference type="SUPFAM" id="SSF51294">
    <property type="entry name" value="Hedgehog/intein (Hint) domain"/>
    <property type="match status" value="1"/>
</dbReference>
<keyword evidence="13 16" id="KW-0170">Cobalt</keyword>
<evidence type="ECO:0000256" key="2">
    <source>
        <dbReference type="ARBA" id="ARBA00007405"/>
    </source>
</evidence>
<dbReference type="EC" id="1.17.4.1" evidence="3 16"/>
<dbReference type="InterPro" id="IPR006142">
    <property type="entry name" value="INTEIN"/>
</dbReference>
<keyword evidence="12" id="KW-1015">Disulfide bond</keyword>
<dbReference type="SUPFAM" id="SSF55608">
    <property type="entry name" value="Homing endonucleases"/>
    <property type="match status" value="2"/>
</dbReference>
<dbReference type="Pfam" id="PF14528">
    <property type="entry name" value="LAGLIDADG_3"/>
    <property type="match status" value="2"/>
</dbReference>
<keyword evidence="9" id="KW-0651">Protein splicing</keyword>
<evidence type="ECO:0000256" key="3">
    <source>
        <dbReference type="ARBA" id="ARBA00012274"/>
    </source>
</evidence>
<dbReference type="InterPro" id="IPR030934">
    <property type="entry name" value="Intein_C"/>
</dbReference>
<evidence type="ECO:0000256" key="7">
    <source>
        <dbReference type="ARBA" id="ARBA00022741"/>
    </source>
</evidence>
<dbReference type="InterPro" id="IPR006141">
    <property type="entry name" value="Intein_N"/>
</dbReference>
<gene>
    <name evidence="18" type="ORF">M2350_001715</name>
</gene>
<dbReference type="SMART" id="SM00306">
    <property type="entry name" value="HintN"/>
    <property type="match status" value="1"/>
</dbReference>
<dbReference type="PRINTS" id="PR00379">
    <property type="entry name" value="INTEIN"/>
</dbReference>
<keyword evidence="11" id="KW-0215">Deoxyribonucleotide synthesis</keyword>
<dbReference type="Pfam" id="PF14890">
    <property type="entry name" value="Intein_splicing"/>
    <property type="match status" value="1"/>
</dbReference>
<evidence type="ECO:0000256" key="4">
    <source>
        <dbReference type="ARBA" id="ARBA00014409"/>
    </source>
</evidence>
<dbReference type="NCBIfam" id="TIGR02504">
    <property type="entry name" value="NrdJ_Z"/>
    <property type="match status" value="1"/>
</dbReference>
<dbReference type="NCBIfam" id="TIGR01445">
    <property type="entry name" value="intein_Nterm"/>
    <property type="match status" value="1"/>
</dbReference>
<evidence type="ECO:0000256" key="11">
    <source>
        <dbReference type="ARBA" id="ARBA00023116"/>
    </source>
</evidence>
<dbReference type="Proteomes" id="UP001204798">
    <property type="component" value="Unassembled WGS sequence"/>
</dbReference>
<comment type="cofactor">
    <cofactor evidence="1 16">
        <name>adenosylcob(III)alamin</name>
        <dbReference type="ChEBI" id="CHEBI:18408"/>
    </cofactor>
</comment>
<keyword evidence="7 16" id="KW-0547">Nucleotide-binding</keyword>
<dbReference type="InterPro" id="IPR004042">
    <property type="entry name" value="Intein_endonuc_central"/>
</dbReference>
<evidence type="ECO:0000256" key="14">
    <source>
        <dbReference type="ARBA" id="ARBA00025437"/>
    </source>
</evidence>
<name>A0ABT2EN12_9BACT</name>
<dbReference type="SMART" id="SM00305">
    <property type="entry name" value="HintC"/>
    <property type="match status" value="1"/>
</dbReference>
<dbReference type="InterPro" id="IPR003586">
    <property type="entry name" value="Hint_dom_C"/>
</dbReference>
<dbReference type="PROSITE" id="PS50819">
    <property type="entry name" value="INTEIN_ENDONUCLEASE"/>
    <property type="match status" value="1"/>
</dbReference>
<dbReference type="RefSeq" id="WP_259095588.1">
    <property type="nucleotide sequence ID" value="NZ_CP130454.1"/>
</dbReference>
<dbReference type="InterPro" id="IPR000788">
    <property type="entry name" value="RNR_lg_C"/>
</dbReference>
<dbReference type="PANTHER" id="PTHR43371">
    <property type="entry name" value="VITAMIN B12-DEPENDENT RIBONUCLEOTIDE REDUCTASE"/>
    <property type="match status" value="1"/>
</dbReference>
<dbReference type="InterPro" id="IPR027434">
    <property type="entry name" value="Homing_endonucl"/>
</dbReference>
<dbReference type="PROSITE" id="PS50818">
    <property type="entry name" value="INTEIN_C_TER"/>
    <property type="match status" value="1"/>
</dbReference>
<evidence type="ECO:0000313" key="19">
    <source>
        <dbReference type="Proteomes" id="UP001204798"/>
    </source>
</evidence>
<comment type="caution">
    <text evidence="18">The sequence shown here is derived from an EMBL/GenBank/DDBJ whole genome shotgun (WGS) entry which is preliminary data.</text>
</comment>
<dbReference type="Gene3D" id="2.170.16.10">
    <property type="entry name" value="Hedgehog/Intein (Hint) domain"/>
    <property type="match status" value="1"/>
</dbReference>
<dbReference type="InterPro" id="IPR013509">
    <property type="entry name" value="RNR_lsu_N"/>
</dbReference>
<dbReference type="CDD" id="cd00081">
    <property type="entry name" value="Hint"/>
    <property type="match status" value="1"/>
</dbReference>
<dbReference type="PANTHER" id="PTHR43371:SF1">
    <property type="entry name" value="RIBONUCLEOSIDE-DIPHOSPHATE REDUCTASE"/>
    <property type="match status" value="1"/>
</dbReference>
<evidence type="ECO:0000256" key="8">
    <source>
        <dbReference type="ARBA" id="ARBA00022813"/>
    </source>
</evidence>
<protein>
    <recommendedName>
        <fullName evidence="4 16">Vitamin B12-dependent ribonucleotide reductase</fullName>
        <ecNumber evidence="3 16">1.17.4.1</ecNumber>
    </recommendedName>
</protein>
<keyword evidence="19" id="KW-1185">Reference proteome</keyword>
<comment type="catalytic activity">
    <reaction evidence="15 16">
        <text>a 2'-deoxyribonucleoside 5'-diphosphate + [thioredoxin]-disulfide + H2O = a ribonucleoside 5'-diphosphate + [thioredoxin]-dithiol</text>
        <dbReference type="Rhea" id="RHEA:23252"/>
        <dbReference type="Rhea" id="RHEA-COMP:10698"/>
        <dbReference type="Rhea" id="RHEA-COMP:10700"/>
        <dbReference type="ChEBI" id="CHEBI:15377"/>
        <dbReference type="ChEBI" id="CHEBI:29950"/>
        <dbReference type="ChEBI" id="CHEBI:50058"/>
        <dbReference type="ChEBI" id="CHEBI:57930"/>
        <dbReference type="ChEBI" id="CHEBI:73316"/>
        <dbReference type="EC" id="1.17.4.1"/>
    </reaction>
</comment>
<evidence type="ECO:0000313" key="18">
    <source>
        <dbReference type="EMBL" id="MCS3919302.1"/>
    </source>
</evidence>
<keyword evidence="6 16" id="KW-0237">DNA synthesis</keyword>
<comment type="function">
    <text evidence="14 16">Catalyzes the reduction of ribonucleotides to deoxyribonucleotides. May function to provide a pool of deoxyribonucleotide precursors for DNA repair during oxygen limitation and/or for immediate growth after restoration of oxygen.</text>
</comment>
<evidence type="ECO:0000256" key="5">
    <source>
        <dbReference type="ARBA" id="ARBA00022628"/>
    </source>
</evidence>
<dbReference type="PRINTS" id="PR01183">
    <property type="entry name" value="RIBORDTASEM1"/>
</dbReference>
<evidence type="ECO:0000256" key="12">
    <source>
        <dbReference type="ARBA" id="ARBA00023157"/>
    </source>
</evidence>
<evidence type="ECO:0000256" key="1">
    <source>
        <dbReference type="ARBA" id="ARBA00001922"/>
    </source>
</evidence>
<dbReference type="InterPro" id="IPR024434">
    <property type="entry name" value="TSCPD_dom"/>
</dbReference>
<evidence type="ECO:0000256" key="6">
    <source>
        <dbReference type="ARBA" id="ARBA00022634"/>
    </source>
</evidence>
<dbReference type="Gene3D" id="3.10.28.10">
    <property type="entry name" value="Homing endonucleases"/>
    <property type="match status" value="1"/>
</dbReference>
<proteinExistence type="inferred from homology"/>
<dbReference type="SUPFAM" id="SSF51998">
    <property type="entry name" value="PFL-like glycyl radical enzymes"/>
    <property type="match status" value="2"/>
</dbReference>
<reference evidence="18 19" key="1">
    <citation type="submission" date="2022-08" db="EMBL/GenBank/DDBJ databases">
        <title>Bacterial and archaeal communities from various locations to study Microbial Dark Matter (Phase II).</title>
        <authorList>
            <person name="Stepanauskas R."/>
        </authorList>
    </citation>
    <scope>NUCLEOTIDE SEQUENCE [LARGE SCALE GENOMIC DNA]</scope>
    <source>
        <strain evidence="18 19">PD1</strain>
    </source>
</reference>
<organism evidence="18 19">
    <name type="scientific">Candidatus Fervidibacter sacchari</name>
    <dbReference type="NCBI Taxonomy" id="1448929"/>
    <lineage>
        <taxon>Bacteria</taxon>
        <taxon>Candidatus Fervidibacterota</taxon>
        <taxon>Candidatus Fervidibacter</taxon>
    </lineage>
</organism>
<dbReference type="InterPro" id="IPR036844">
    <property type="entry name" value="Hint_dom_sf"/>
</dbReference>
<dbReference type="Pfam" id="PF12637">
    <property type="entry name" value="TSCPD"/>
    <property type="match status" value="1"/>
</dbReference>
<accession>A0ABT2EN12</accession>